<evidence type="ECO:0000256" key="1">
    <source>
        <dbReference type="ARBA" id="ARBA00001602"/>
    </source>
</evidence>
<protein>
    <recommendedName>
        <fullName evidence="2 7">Glutamate racemase</fullName>
        <ecNumber evidence="2 7">5.1.1.3</ecNumber>
    </recommendedName>
</protein>
<evidence type="ECO:0000313" key="10">
    <source>
        <dbReference type="Proteomes" id="UP001321766"/>
    </source>
</evidence>
<dbReference type="EC" id="5.1.1.3" evidence="2 7"/>
<keyword evidence="5 7" id="KW-0413">Isomerase</keyword>
<dbReference type="Proteomes" id="UP001321766">
    <property type="component" value="Chromosome"/>
</dbReference>
<dbReference type="NCBIfam" id="TIGR00067">
    <property type="entry name" value="glut_race"/>
    <property type="match status" value="1"/>
</dbReference>
<dbReference type="PANTHER" id="PTHR21198">
    <property type="entry name" value="GLUTAMATE RACEMASE"/>
    <property type="match status" value="1"/>
</dbReference>
<dbReference type="InterPro" id="IPR018187">
    <property type="entry name" value="Asp/Glu_racemase_AS_1"/>
</dbReference>
<comment type="pathway">
    <text evidence="7">Cell wall biogenesis; peptidoglycan biosynthesis.</text>
</comment>
<dbReference type="EMBL" id="AP026798">
    <property type="protein sequence ID" value="BDR53332.1"/>
    <property type="molecule type" value="Genomic_DNA"/>
</dbReference>
<dbReference type="PROSITE" id="PS00923">
    <property type="entry name" value="ASP_GLU_RACEMASE_1"/>
    <property type="match status" value="1"/>
</dbReference>
<feature type="binding site" evidence="7">
    <location>
        <begin position="75"/>
        <end position="76"/>
    </location>
    <ligand>
        <name>substrate</name>
    </ligand>
</feature>
<dbReference type="SUPFAM" id="SSF53681">
    <property type="entry name" value="Aspartate/glutamate racemase"/>
    <property type="match status" value="2"/>
</dbReference>
<feature type="binding site" evidence="7">
    <location>
        <begin position="11"/>
        <end position="12"/>
    </location>
    <ligand>
        <name>substrate</name>
    </ligand>
</feature>
<keyword evidence="4 7" id="KW-0573">Peptidoglycan synthesis</keyword>
<name>A0ABM8B8W2_9BIFI</name>
<proteinExistence type="inferred from homology"/>
<feature type="binding site" evidence="7">
    <location>
        <begin position="43"/>
        <end position="44"/>
    </location>
    <ligand>
        <name>substrate</name>
    </ligand>
</feature>
<comment type="catalytic activity">
    <reaction evidence="1 7">
        <text>L-glutamate = D-glutamate</text>
        <dbReference type="Rhea" id="RHEA:12813"/>
        <dbReference type="ChEBI" id="CHEBI:29985"/>
        <dbReference type="ChEBI" id="CHEBI:29986"/>
        <dbReference type="EC" id="5.1.1.3"/>
    </reaction>
</comment>
<evidence type="ECO:0000256" key="8">
    <source>
        <dbReference type="SAM" id="Coils"/>
    </source>
</evidence>
<feature type="active site" description="Proton donor/acceptor" evidence="7">
    <location>
        <position position="74"/>
    </location>
</feature>
<evidence type="ECO:0000256" key="4">
    <source>
        <dbReference type="ARBA" id="ARBA00022984"/>
    </source>
</evidence>
<evidence type="ECO:0000256" key="2">
    <source>
        <dbReference type="ARBA" id="ARBA00013090"/>
    </source>
</evidence>
<accession>A0ABM8B8W2</accession>
<dbReference type="InterPro" id="IPR001920">
    <property type="entry name" value="Asp/Glu_race"/>
</dbReference>
<keyword evidence="6 7" id="KW-0961">Cell wall biogenesis/degradation</keyword>
<keyword evidence="8" id="KW-0175">Coiled coil</keyword>
<comment type="function">
    <text evidence="7">Provides the (R)-glutamate required for cell wall biosynthesis.</text>
</comment>
<feature type="active site" description="Proton donor/acceptor" evidence="7">
    <location>
        <position position="187"/>
    </location>
</feature>
<dbReference type="PANTHER" id="PTHR21198:SF3">
    <property type="entry name" value="GLUTAMATE RACEMASE"/>
    <property type="match status" value="1"/>
</dbReference>
<evidence type="ECO:0000256" key="5">
    <source>
        <dbReference type="ARBA" id="ARBA00023235"/>
    </source>
</evidence>
<feature type="coiled-coil region" evidence="8">
    <location>
        <begin position="211"/>
        <end position="238"/>
    </location>
</feature>
<comment type="similarity">
    <text evidence="7">Belongs to the aspartate/glutamate racemases family.</text>
</comment>
<evidence type="ECO:0000256" key="3">
    <source>
        <dbReference type="ARBA" id="ARBA00022960"/>
    </source>
</evidence>
<dbReference type="HAMAP" id="MF_00258">
    <property type="entry name" value="Glu_racemase"/>
    <property type="match status" value="1"/>
</dbReference>
<dbReference type="Gene3D" id="3.40.50.1860">
    <property type="match status" value="2"/>
</dbReference>
<dbReference type="InterPro" id="IPR004391">
    <property type="entry name" value="Glu_race"/>
</dbReference>
<reference evidence="9 10" key="1">
    <citation type="journal article" date="2023" name="Microbiol. Spectr.">
        <title>Symbiosis of Carpenter Bees with Uncharacterized Lactic Acid Bacteria Showing NAD Auxotrophy.</title>
        <authorList>
            <person name="Kawasaki S."/>
            <person name="Ozawa K."/>
            <person name="Mori T."/>
            <person name="Yamamoto A."/>
            <person name="Ito M."/>
            <person name="Ohkuma M."/>
            <person name="Sakamoto M."/>
            <person name="Matsutani M."/>
        </authorList>
    </citation>
    <scope>NUCLEOTIDE SEQUENCE [LARGE SCALE GENOMIC DNA]</scope>
    <source>
        <strain evidence="9 10">Kim37-2</strain>
    </source>
</reference>
<evidence type="ECO:0000256" key="7">
    <source>
        <dbReference type="HAMAP-Rule" id="MF_00258"/>
    </source>
</evidence>
<organism evidence="9 10">
    <name type="scientific">Bombiscardovia nodaiensis</name>
    <dbReference type="NCBI Taxonomy" id="2932181"/>
    <lineage>
        <taxon>Bacteria</taxon>
        <taxon>Bacillati</taxon>
        <taxon>Actinomycetota</taxon>
        <taxon>Actinomycetes</taxon>
        <taxon>Bifidobacteriales</taxon>
        <taxon>Bifidobacteriaceae</taxon>
        <taxon>Bombiscardovia</taxon>
    </lineage>
</organism>
<gene>
    <name evidence="7 9" type="primary">murI</name>
    <name evidence="9" type="ORF">KIM372_12390</name>
</gene>
<dbReference type="Pfam" id="PF01177">
    <property type="entry name" value="Asp_Glu_race"/>
    <property type="match status" value="1"/>
</dbReference>
<sequence>MASTAPIGIFDSGLGGLSVTAAAHQLMPAENLLFFGDSANAPYGTKAPEQVRDRSFAIADHLVEQGAKAIVIACNTATSVCVGDLRERYPIPVVGMEPALKLACDRGQGQPQRVIVAATPLTLQEHKFARLMARFQTDHTIWKQPCPQLVEIVEAGQLDDQTIVQAALDRYFGSYDLANVDSIVLGCTHFIFYRDYLRAFCPPNVAIVDGNEGTARHLRELLQARDQLNDQVAEGQVTIKNSNPSSAMANLCQELFGRLS</sequence>
<keyword evidence="10" id="KW-1185">Reference proteome</keyword>
<evidence type="ECO:0000256" key="6">
    <source>
        <dbReference type="ARBA" id="ARBA00023316"/>
    </source>
</evidence>
<dbReference type="InterPro" id="IPR015942">
    <property type="entry name" value="Asp/Glu/hydantoin_racemase"/>
</dbReference>
<keyword evidence="3 7" id="KW-0133">Cell shape</keyword>
<evidence type="ECO:0000313" key="9">
    <source>
        <dbReference type="EMBL" id="BDR53332.1"/>
    </source>
</evidence>
<feature type="binding site" evidence="7">
    <location>
        <begin position="188"/>
        <end position="189"/>
    </location>
    <ligand>
        <name>substrate</name>
    </ligand>
</feature>